<dbReference type="InterPro" id="IPR051474">
    <property type="entry name" value="Anti-sigma-K/W_factor"/>
</dbReference>
<dbReference type="EMBL" id="LOCO01000003">
    <property type="protein sequence ID" value="KXO11384.1"/>
    <property type="molecule type" value="Genomic_DNA"/>
</dbReference>
<comment type="caution">
    <text evidence="3">The sequence shown here is derived from an EMBL/GenBank/DDBJ whole genome shotgun (WGS) entry which is preliminary data.</text>
</comment>
<evidence type="ECO:0000313" key="4">
    <source>
        <dbReference type="EMBL" id="KXO11384.1"/>
    </source>
</evidence>
<evidence type="ECO:0000259" key="2">
    <source>
        <dbReference type="Pfam" id="PF10099"/>
    </source>
</evidence>
<organism evidence="3 5">
    <name type="scientific">Marinobacter excellens LAMA 842</name>
    <dbReference type="NCBI Taxonomy" id="1306954"/>
    <lineage>
        <taxon>Bacteria</taxon>
        <taxon>Pseudomonadati</taxon>
        <taxon>Pseudomonadota</taxon>
        <taxon>Gammaproteobacteria</taxon>
        <taxon>Pseudomonadales</taxon>
        <taxon>Marinobacteraceae</taxon>
        <taxon>Marinobacter</taxon>
    </lineage>
</organism>
<dbReference type="PANTHER" id="PTHR37461">
    <property type="entry name" value="ANTI-SIGMA-K FACTOR RSKA"/>
    <property type="match status" value="1"/>
</dbReference>
<dbReference type="InterPro" id="IPR018764">
    <property type="entry name" value="RskA_C"/>
</dbReference>
<evidence type="ECO:0000256" key="1">
    <source>
        <dbReference type="SAM" id="Phobius"/>
    </source>
</evidence>
<accession>A0A137SE75</accession>
<keyword evidence="1" id="KW-1133">Transmembrane helix</keyword>
<name>A0A137SE75_9GAMM</name>
<sequence length="232" mass="25532">MKKTPERVESLAAEYVLGSLTGRARQRFERWMMQSVQVRQEVWFWEERLGQLTRAVPSVSPAASVWANIERRLWPTAGETPQARPRMRWLWPSWSLLASAAALVLAVIVVSPHQTGTGRDVQLTGAVVQADVSDPLWLVSEAGSNRLRLRPVAAVDAEQGRDYELWVVPGDGSPLSLGVMAVGGVYEVTLSEDARRLLASSRTLAISLEPRGGSPTGVPTGPVLHITRLYEM</sequence>
<reference evidence="5" key="2">
    <citation type="submission" date="2015-12" db="EMBL/GenBank/DDBJ databases">
        <authorList>
            <person name="Lima A."/>
            <person name="Farahani Zayas N."/>
            <person name="Castro Da Silva M.A."/>
            <person name="Cabral A."/>
            <person name="Pessatti M.L."/>
        </authorList>
    </citation>
    <scope>NUCLEOTIDE SEQUENCE [LARGE SCALE GENOMIC DNA]</scope>
    <source>
        <strain evidence="5">LAMA 842</strain>
    </source>
</reference>
<dbReference type="Proteomes" id="UP000070282">
    <property type="component" value="Unassembled WGS sequence"/>
</dbReference>
<keyword evidence="1" id="KW-0812">Transmembrane</keyword>
<gene>
    <name evidence="3" type="ORF">J122_1336</name>
    <name evidence="4" type="ORF">J122_829</name>
</gene>
<dbReference type="GO" id="GO:0016989">
    <property type="term" value="F:sigma factor antagonist activity"/>
    <property type="evidence" value="ECO:0007669"/>
    <property type="project" value="TreeGrafter"/>
</dbReference>
<keyword evidence="1" id="KW-0472">Membrane</keyword>
<dbReference type="RefSeq" id="WP_061331242.1">
    <property type="nucleotide sequence ID" value="NZ_LOCO01000003.1"/>
</dbReference>
<feature type="domain" description="Anti-sigma K factor RskA C-terminal" evidence="2">
    <location>
        <begin position="97"/>
        <end position="223"/>
    </location>
</feature>
<protein>
    <recommendedName>
        <fullName evidence="2">Anti-sigma K factor RskA C-terminal domain-containing protein</fullName>
    </recommendedName>
</protein>
<keyword evidence="5" id="KW-1185">Reference proteome</keyword>
<dbReference type="GO" id="GO:0006417">
    <property type="term" value="P:regulation of translation"/>
    <property type="evidence" value="ECO:0007669"/>
    <property type="project" value="TreeGrafter"/>
</dbReference>
<dbReference type="Pfam" id="PF10099">
    <property type="entry name" value="RskA_C"/>
    <property type="match status" value="1"/>
</dbReference>
<proteinExistence type="predicted"/>
<reference evidence="3" key="1">
    <citation type="submission" date="2015-12" db="EMBL/GenBank/DDBJ databases">
        <authorList>
            <person name="Shamseldin A."/>
            <person name="Moawad H."/>
            <person name="Abd El-Rahim W.M."/>
            <person name="Sadowsky M.J."/>
        </authorList>
    </citation>
    <scope>NUCLEOTIDE SEQUENCE [LARGE SCALE GENOMIC DNA]</scope>
    <source>
        <strain evidence="3">LAMA 842</strain>
    </source>
</reference>
<feature type="transmembrane region" description="Helical" evidence="1">
    <location>
        <begin position="89"/>
        <end position="110"/>
    </location>
</feature>
<dbReference type="PATRIC" id="fig|1306954.6.peg.2381"/>
<evidence type="ECO:0000313" key="3">
    <source>
        <dbReference type="EMBL" id="KXO10720.1"/>
    </source>
</evidence>
<dbReference type="AlphaFoldDB" id="A0A137SE75"/>
<dbReference type="EMBL" id="LOCO01000005">
    <property type="protein sequence ID" value="KXO10720.1"/>
    <property type="molecule type" value="Genomic_DNA"/>
</dbReference>
<evidence type="ECO:0000313" key="5">
    <source>
        <dbReference type="Proteomes" id="UP000070282"/>
    </source>
</evidence>
<dbReference type="GO" id="GO:0005886">
    <property type="term" value="C:plasma membrane"/>
    <property type="evidence" value="ECO:0007669"/>
    <property type="project" value="InterPro"/>
</dbReference>
<dbReference type="PANTHER" id="PTHR37461:SF1">
    <property type="entry name" value="ANTI-SIGMA-K FACTOR RSKA"/>
    <property type="match status" value="1"/>
</dbReference>